<name>A0A6I8TNM9_AEDAE</name>
<reference evidence="9 10" key="3">
    <citation type="journal article" date="2022" name="Nat. Commun.">
        <title>Structure and dynamics of Toll immunoreceptor activation in the mosquito Aedes aegypti.</title>
        <authorList>
            <person name="Saucereau Y."/>
            <person name="Wilson T.H."/>
            <person name="Tang M.C.K."/>
            <person name="Moncrieffe M.C."/>
            <person name="Hardwick S.W."/>
            <person name="Chirgadze D.Y."/>
            <person name="Soares S.G."/>
            <person name="Marcaida M.J."/>
            <person name="Gay N.J."/>
            <person name="Gangloff M."/>
        </authorList>
    </citation>
    <scope>STRUCTURE BY ELECTRON MICROSCOPY (3.74 ANGSTROMS) OF 219-320</scope>
    <scope>DISULFIDE BONDS</scope>
</reference>
<dbReference type="GO" id="GO:0008083">
    <property type="term" value="F:growth factor activity"/>
    <property type="evidence" value="ECO:0007669"/>
    <property type="project" value="TreeGrafter"/>
</dbReference>
<dbReference type="PANTHER" id="PTHR23199">
    <property type="entry name" value="NEUROTROPHIN 1-RELATED"/>
    <property type="match status" value="1"/>
</dbReference>
<feature type="region of interest" description="Disordered" evidence="4">
    <location>
        <begin position="93"/>
        <end position="117"/>
    </location>
</feature>
<evidence type="ECO:0007829" key="10">
    <source>
        <dbReference type="PDB" id="7B1C"/>
    </source>
</evidence>
<dbReference type="SUPFAM" id="SSF57501">
    <property type="entry name" value="Cystine-knot cytokines"/>
    <property type="match status" value="1"/>
</dbReference>
<evidence type="ECO:0000313" key="7">
    <source>
        <dbReference type="EnsemblMetazoa" id="AAEL013433-PB"/>
    </source>
</evidence>
<keyword evidence="1" id="KW-0732">Signal</keyword>
<dbReference type="GO" id="GO:0005615">
    <property type="term" value="C:extracellular space"/>
    <property type="evidence" value="ECO:0007669"/>
    <property type="project" value="UniProtKB-ARBA"/>
</dbReference>
<evidence type="ECO:0000256" key="4">
    <source>
        <dbReference type="SAM" id="MobiDB-lite"/>
    </source>
</evidence>
<dbReference type="AlphaFoldDB" id="A0A6I8TNM9"/>
<dbReference type="Gene3D" id="2.10.90.10">
    <property type="entry name" value="Cystine-knot cytokines"/>
    <property type="match status" value="1"/>
</dbReference>
<protein>
    <recommendedName>
        <fullName evidence="6">Spaetzle domain-containing protein</fullName>
    </recommendedName>
</protein>
<evidence type="ECO:0007829" key="9">
    <source>
        <dbReference type="PDB" id="7B1B"/>
    </source>
</evidence>
<accession>A0A6I8TNM9</accession>
<dbReference type="InterPro" id="IPR032104">
    <property type="entry name" value="Spaetzle"/>
</dbReference>
<feature type="transmembrane region" description="Helical" evidence="5">
    <location>
        <begin position="20"/>
        <end position="45"/>
    </location>
</feature>
<keyword evidence="5" id="KW-1133">Transmembrane helix</keyword>
<keyword evidence="8" id="KW-1185">Reference proteome</keyword>
<feature type="disulfide bond" description="Interchain" evidence="9 10">
    <location>
        <position position="277"/>
    </location>
</feature>
<feature type="disulfide bond" evidence="9 10">
    <location>
        <begin position="228"/>
        <end position="283"/>
    </location>
</feature>
<dbReference type="Pfam" id="PF16077">
    <property type="entry name" value="Spaetzle"/>
    <property type="match status" value="1"/>
</dbReference>
<keyword evidence="2" id="KW-1015">Disulfide bond</keyword>
<feature type="disulfide bond" evidence="9 10">
    <location>
        <begin position="265"/>
        <end position="313"/>
    </location>
</feature>
<dbReference type="PANTHER" id="PTHR23199:SF12">
    <property type="entry name" value="NEUROTROPHIN 1-RELATED"/>
    <property type="match status" value="1"/>
</dbReference>
<reference evidence="7" key="2">
    <citation type="submission" date="2020-05" db="UniProtKB">
        <authorList>
            <consortium name="EnsemblMetazoa"/>
        </authorList>
    </citation>
    <scope>IDENTIFICATION</scope>
    <source>
        <strain evidence="7">LVP_AGWG</strain>
    </source>
</reference>
<dbReference type="OrthoDB" id="6359065at2759"/>
<dbReference type="SMR" id="A0A6I8TNM9"/>
<evidence type="ECO:0000256" key="5">
    <source>
        <dbReference type="SAM" id="Phobius"/>
    </source>
</evidence>
<evidence type="ECO:0000313" key="8">
    <source>
        <dbReference type="Proteomes" id="UP000008820"/>
    </source>
</evidence>
<feature type="disulfide bond" description="Interchain" evidence="9 10">
    <location>
        <position position="312"/>
    </location>
</feature>
<proteinExistence type="evidence at protein level"/>
<sequence length="320" mass="36406">MRRTDNAETKRPEKHAILRLVLWSVWLTSGLFVLILLAAIVATLMEKPSDSVSDIQQRTGFDTSTPHREVSQREKDIMNDEVKDIIKQIHNRKGYSNPTRTLAEEEDDEPEKVVTRKPRTRRPLKLIGKDFDPNKSFIIKHPNGTLTYVFPRDTSSNTIMSTTPSTIEPPVVTEPFAQARSLYPDDLINEIMTLNNATFQGVFGDDVVIPDGDALNSRSDTANAPFLCESEQLLIHPKEELSRNNSMVWIVNTKDYKQGVRIEKCLKRQLGKPCNFCDADTECKQLFHYRTLVAVDKVTKKPYKEQVLLPSCCKCAKILS</sequence>
<evidence type="ECO:0000256" key="3">
    <source>
        <dbReference type="ARBA" id="ARBA00023180"/>
    </source>
</evidence>
<dbReference type="EnsemblMetazoa" id="AAEL013433-RB">
    <property type="protein sequence ID" value="AAEL013433-PB"/>
    <property type="gene ID" value="AAEL013433"/>
</dbReference>
<dbReference type="InParanoid" id="A0A6I8TNM9"/>
<gene>
    <name evidence="7" type="primary">5577955</name>
</gene>
<dbReference type="Proteomes" id="UP000008820">
    <property type="component" value="Chromosome 1"/>
</dbReference>
<dbReference type="GO" id="GO:0005121">
    <property type="term" value="F:Toll binding"/>
    <property type="evidence" value="ECO:0007669"/>
    <property type="project" value="TreeGrafter"/>
</dbReference>
<feature type="disulfide bond" evidence="9 10">
    <location>
        <begin position="274"/>
        <end position="315"/>
    </location>
</feature>
<dbReference type="PDB" id="7B1C">
    <property type="method" value="EM"/>
    <property type="resolution" value="3.74 A"/>
    <property type="chains" value="D/P=219-320"/>
</dbReference>
<organism evidence="7 8">
    <name type="scientific">Aedes aegypti</name>
    <name type="common">Yellowfever mosquito</name>
    <name type="synonym">Culex aegypti</name>
    <dbReference type="NCBI Taxonomy" id="7159"/>
    <lineage>
        <taxon>Eukaryota</taxon>
        <taxon>Metazoa</taxon>
        <taxon>Ecdysozoa</taxon>
        <taxon>Arthropoda</taxon>
        <taxon>Hexapoda</taxon>
        <taxon>Insecta</taxon>
        <taxon>Pterygota</taxon>
        <taxon>Neoptera</taxon>
        <taxon>Endopterygota</taxon>
        <taxon>Diptera</taxon>
        <taxon>Nematocera</taxon>
        <taxon>Culicoidea</taxon>
        <taxon>Culicidae</taxon>
        <taxon>Culicinae</taxon>
        <taxon>Aedini</taxon>
        <taxon>Aedes</taxon>
        <taxon>Stegomyia</taxon>
    </lineage>
</organism>
<evidence type="ECO:0000259" key="6">
    <source>
        <dbReference type="Pfam" id="PF16077"/>
    </source>
</evidence>
<dbReference type="GO" id="GO:0045087">
    <property type="term" value="P:innate immune response"/>
    <property type="evidence" value="ECO:0007669"/>
    <property type="project" value="TreeGrafter"/>
</dbReference>
<keyword evidence="5" id="KW-0812">Transmembrane</keyword>
<evidence type="ECO:0000256" key="2">
    <source>
        <dbReference type="ARBA" id="ARBA00023157"/>
    </source>
</evidence>
<keyword evidence="5" id="KW-0472">Membrane</keyword>
<feature type="domain" description="Spaetzle" evidence="6">
    <location>
        <begin position="226"/>
        <end position="316"/>
    </location>
</feature>
<dbReference type="InterPro" id="IPR052444">
    <property type="entry name" value="Spz/Toll_ligand-like"/>
</dbReference>
<evidence type="ECO:0000256" key="1">
    <source>
        <dbReference type="ARBA" id="ARBA00022729"/>
    </source>
</evidence>
<dbReference type="GO" id="GO:0021556">
    <property type="term" value="P:central nervous system formation"/>
    <property type="evidence" value="ECO:0007669"/>
    <property type="project" value="TreeGrafter"/>
</dbReference>
<reference evidence="7 8" key="1">
    <citation type="submission" date="2017-06" db="EMBL/GenBank/DDBJ databases">
        <title>Aedes aegypti genome working group (AGWG) sequencing and assembly.</title>
        <authorList>
            <consortium name="Aedes aegypti Genome Working Group (AGWG)"/>
            <person name="Matthews B.J."/>
        </authorList>
    </citation>
    <scope>NUCLEOTIDE SEQUENCE [LARGE SCALE GENOMIC DNA]</scope>
    <source>
        <strain evidence="7 8">LVP_AGWG</strain>
    </source>
</reference>
<dbReference type="PDB" id="7B1B">
    <property type="method" value="EM"/>
    <property type="resolution" value="4.23 A"/>
    <property type="chains" value="D/P=219-320"/>
</dbReference>
<dbReference type="InterPro" id="IPR029034">
    <property type="entry name" value="Cystine-knot_cytokine"/>
</dbReference>
<keyword evidence="9 10" id="KW-0002">3D-structure</keyword>
<keyword evidence="3" id="KW-0325">Glycoprotein</keyword>